<dbReference type="EMBL" id="REGN01000731">
    <property type="protein sequence ID" value="RNA39607.1"/>
    <property type="molecule type" value="Genomic_DNA"/>
</dbReference>
<name>A0A3M7SVC3_BRAPC</name>
<accession>A0A3M7SVC3</accession>
<dbReference type="Proteomes" id="UP000276133">
    <property type="component" value="Unassembled WGS sequence"/>
</dbReference>
<comment type="caution">
    <text evidence="1">The sequence shown here is derived from an EMBL/GenBank/DDBJ whole genome shotgun (WGS) entry which is preliminary data.</text>
</comment>
<dbReference type="AlphaFoldDB" id="A0A3M7SVC3"/>
<sequence>MEYDLNEIILLVAQKHCNAIRFSEQLEFISVVVEIGKPGAYRRKPYNFHSYLEHKFKLHINFTEL</sequence>
<evidence type="ECO:0000313" key="2">
    <source>
        <dbReference type="Proteomes" id="UP000276133"/>
    </source>
</evidence>
<gene>
    <name evidence="1" type="ORF">BpHYR1_044262</name>
</gene>
<reference evidence="1 2" key="1">
    <citation type="journal article" date="2018" name="Sci. Rep.">
        <title>Genomic signatures of local adaptation to the degree of environmental predictability in rotifers.</title>
        <authorList>
            <person name="Franch-Gras L."/>
            <person name="Hahn C."/>
            <person name="Garcia-Roger E.M."/>
            <person name="Carmona M.J."/>
            <person name="Serra M."/>
            <person name="Gomez A."/>
        </authorList>
    </citation>
    <scope>NUCLEOTIDE SEQUENCE [LARGE SCALE GENOMIC DNA]</scope>
    <source>
        <strain evidence="1">HYR1</strain>
    </source>
</reference>
<evidence type="ECO:0000313" key="1">
    <source>
        <dbReference type="EMBL" id="RNA39607.1"/>
    </source>
</evidence>
<proteinExistence type="predicted"/>
<organism evidence="1 2">
    <name type="scientific">Brachionus plicatilis</name>
    <name type="common">Marine rotifer</name>
    <name type="synonym">Brachionus muelleri</name>
    <dbReference type="NCBI Taxonomy" id="10195"/>
    <lineage>
        <taxon>Eukaryota</taxon>
        <taxon>Metazoa</taxon>
        <taxon>Spiralia</taxon>
        <taxon>Gnathifera</taxon>
        <taxon>Rotifera</taxon>
        <taxon>Eurotatoria</taxon>
        <taxon>Monogononta</taxon>
        <taxon>Pseudotrocha</taxon>
        <taxon>Ploima</taxon>
        <taxon>Brachionidae</taxon>
        <taxon>Brachionus</taxon>
    </lineage>
</organism>
<protein>
    <submittedName>
        <fullName evidence="1">Uncharacterized protein</fullName>
    </submittedName>
</protein>
<keyword evidence="2" id="KW-1185">Reference proteome</keyword>